<sequence length="387" mass="43409">MAPTRKSGSKRRTIGFYCDLCEKSFAGDQARHSRRHAPNKDDLKWRCALCKVADLQKHNVVQHIARAHLRDSRYHCSWCEEKFSCSSNLSKHKHIAHGYDSNSHAGPSSHAGLLEDCEEHLRAPSCYQQTASRVEFEPTEAKPKLFESCANRVLTENPIKLDHAEPFFEPEVFAKCGGSVKHEWLVEYDPYAYVKRKLSTKDELRTANIPFIKQQLDVHAKQPIEQAASSARVKQTQVRHLKPEPYDIEPRQPNKQGSVATRIKREASEPYGFSSSSISPIPPQPYPHTSSIHRNTIRAVDAGASQTLHGAHVPQSLGPIVKNELMDVDVKPPSFLEPSHVQPQGNTVGAQQPLHPAGVHPAQLSRSHSTHMRAPGRPNVLRAYATW</sequence>
<dbReference type="SUPFAM" id="SSF57667">
    <property type="entry name" value="beta-beta-alpha zinc fingers"/>
    <property type="match status" value="1"/>
</dbReference>
<gene>
    <name evidence="4" type="ORF">BD311DRAFT_707216</name>
</gene>
<name>A0A4Q9M523_9APHY</name>
<feature type="domain" description="C2H2-type" evidence="3">
    <location>
        <begin position="74"/>
        <end position="102"/>
    </location>
</feature>
<keyword evidence="1" id="KW-0862">Zinc</keyword>
<feature type="region of interest" description="Disordered" evidence="2">
    <location>
        <begin position="338"/>
        <end position="378"/>
    </location>
</feature>
<protein>
    <recommendedName>
        <fullName evidence="3">C2H2-type domain-containing protein</fullName>
    </recommendedName>
</protein>
<organism evidence="4">
    <name type="scientific">Dichomitus squalens</name>
    <dbReference type="NCBI Taxonomy" id="114155"/>
    <lineage>
        <taxon>Eukaryota</taxon>
        <taxon>Fungi</taxon>
        <taxon>Dikarya</taxon>
        <taxon>Basidiomycota</taxon>
        <taxon>Agaricomycotina</taxon>
        <taxon>Agaricomycetes</taxon>
        <taxon>Polyporales</taxon>
        <taxon>Polyporaceae</taxon>
        <taxon>Dichomitus</taxon>
    </lineage>
</organism>
<dbReference type="InterPro" id="IPR013087">
    <property type="entry name" value="Znf_C2H2_type"/>
</dbReference>
<dbReference type="GO" id="GO:0008270">
    <property type="term" value="F:zinc ion binding"/>
    <property type="evidence" value="ECO:0007669"/>
    <property type="project" value="UniProtKB-KW"/>
</dbReference>
<dbReference type="AlphaFoldDB" id="A0A4Q9M523"/>
<keyword evidence="1" id="KW-0863">Zinc-finger</keyword>
<feature type="compositionally biased region" description="Polar residues" evidence="2">
    <location>
        <begin position="341"/>
        <end position="350"/>
    </location>
</feature>
<dbReference type="PROSITE" id="PS00028">
    <property type="entry name" value="ZINC_FINGER_C2H2_1"/>
    <property type="match status" value="1"/>
</dbReference>
<dbReference type="SMART" id="SM00355">
    <property type="entry name" value="ZnF_C2H2"/>
    <property type="match status" value="3"/>
</dbReference>
<evidence type="ECO:0000256" key="1">
    <source>
        <dbReference type="PROSITE-ProRule" id="PRU00042"/>
    </source>
</evidence>
<dbReference type="PROSITE" id="PS50157">
    <property type="entry name" value="ZINC_FINGER_C2H2_2"/>
    <property type="match status" value="1"/>
</dbReference>
<feature type="non-terminal residue" evidence="4">
    <location>
        <position position="387"/>
    </location>
</feature>
<evidence type="ECO:0000259" key="3">
    <source>
        <dbReference type="PROSITE" id="PS50157"/>
    </source>
</evidence>
<dbReference type="EMBL" id="ML143730">
    <property type="protein sequence ID" value="TBU21118.1"/>
    <property type="molecule type" value="Genomic_DNA"/>
</dbReference>
<dbReference type="Proteomes" id="UP000292957">
    <property type="component" value="Unassembled WGS sequence"/>
</dbReference>
<dbReference type="Gene3D" id="3.30.160.60">
    <property type="entry name" value="Classic Zinc Finger"/>
    <property type="match status" value="1"/>
</dbReference>
<dbReference type="InterPro" id="IPR036236">
    <property type="entry name" value="Znf_C2H2_sf"/>
</dbReference>
<evidence type="ECO:0000313" key="4">
    <source>
        <dbReference type="EMBL" id="TBU21118.1"/>
    </source>
</evidence>
<proteinExistence type="predicted"/>
<dbReference type="OrthoDB" id="3437960at2759"/>
<evidence type="ECO:0000256" key="2">
    <source>
        <dbReference type="SAM" id="MobiDB-lite"/>
    </source>
</evidence>
<accession>A0A4Q9M523</accession>
<reference evidence="4" key="1">
    <citation type="submission" date="2019-01" db="EMBL/GenBank/DDBJ databases">
        <title>Draft genome sequences of three monokaryotic isolates of the white-rot basidiomycete fungus Dichomitus squalens.</title>
        <authorList>
            <consortium name="DOE Joint Genome Institute"/>
            <person name="Lopez S.C."/>
            <person name="Andreopoulos B."/>
            <person name="Pangilinan J."/>
            <person name="Lipzen A."/>
            <person name="Riley R."/>
            <person name="Ahrendt S."/>
            <person name="Ng V."/>
            <person name="Barry K."/>
            <person name="Daum C."/>
            <person name="Grigoriev I.V."/>
            <person name="Hilden K.S."/>
            <person name="Makela M.R."/>
            <person name="de Vries R.P."/>
        </authorList>
    </citation>
    <scope>NUCLEOTIDE SEQUENCE [LARGE SCALE GENOMIC DNA]</scope>
    <source>
        <strain evidence="4">OM18370.1</strain>
    </source>
</reference>
<keyword evidence="1" id="KW-0479">Metal-binding</keyword>